<dbReference type="Pfam" id="PF08547">
    <property type="entry name" value="CIA30"/>
    <property type="match status" value="1"/>
</dbReference>
<dbReference type="PANTHER" id="PTHR13194:SF19">
    <property type="entry name" value="NAD(P)-BINDING ROSSMANN-FOLD SUPERFAMILY PROTEIN"/>
    <property type="match status" value="1"/>
</dbReference>
<organism evidence="3 4">
    <name type="scientific">Halopseudomonas salina</name>
    <dbReference type="NCBI Taxonomy" id="1323744"/>
    <lineage>
        <taxon>Bacteria</taxon>
        <taxon>Pseudomonadati</taxon>
        <taxon>Pseudomonadota</taxon>
        <taxon>Gammaproteobacteria</taxon>
        <taxon>Pseudomonadales</taxon>
        <taxon>Pseudomonadaceae</taxon>
        <taxon>Halopseudomonas</taxon>
    </lineage>
</organism>
<evidence type="ECO:0000256" key="1">
    <source>
        <dbReference type="ARBA" id="ARBA00007884"/>
    </source>
</evidence>
<dbReference type="PANTHER" id="PTHR13194">
    <property type="entry name" value="COMPLEX I INTERMEDIATE-ASSOCIATED PROTEIN 30"/>
    <property type="match status" value="1"/>
</dbReference>
<evidence type="ECO:0000313" key="4">
    <source>
        <dbReference type="Proteomes" id="UP000638188"/>
    </source>
</evidence>
<name>A0ABQ1P502_9GAMM</name>
<feature type="domain" description="NADH:ubiquinone oxidoreductase intermediate-associated protein 30" evidence="2">
    <location>
        <begin position="28"/>
        <end position="161"/>
    </location>
</feature>
<comment type="similarity">
    <text evidence="1">Belongs to the CIA30 family.</text>
</comment>
<dbReference type="InterPro" id="IPR039131">
    <property type="entry name" value="NDUFAF1"/>
</dbReference>
<sequence length="177" mass="19855">MSEALEVHGPQVEEDRLIDVYRAQRDVPSPWVAISDQVMGGVSNARVSQCERSNSSASCLTGQTSLDNNGGFVQMKLDIGPAYSLANFQGLFIELCGPAHEYNLHIKTSQLDRPWQSYRHTLRVEPYWIRFNIPYSQLSPHRTDIELDPAQIKSIAVVAIGEAFDVDVCVRRAGFYI</sequence>
<evidence type="ECO:0000259" key="2">
    <source>
        <dbReference type="Pfam" id="PF08547"/>
    </source>
</evidence>
<dbReference type="RefSeq" id="WP_188434321.1">
    <property type="nucleotide sequence ID" value="NZ_BMFF01000002.1"/>
</dbReference>
<dbReference type="Proteomes" id="UP000638188">
    <property type="component" value="Unassembled WGS sequence"/>
</dbReference>
<proteinExistence type="inferred from homology"/>
<dbReference type="EMBL" id="BMFF01000002">
    <property type="protein sequence ID" value="GGC91282.1"/>
    <property type="molecule type" value="Genomic_DNA"/>
</dbReference>
<dbReference type="InterPro" id="IPR013857">
    <property type="entry name" value="NADH-UbQ_OxRdtase-assoc_prot30"/>
</dbReference>
<evidence type="ECO:0000313" key="3">
    <source>
        <dbReference type="EMBL" id="GGC91282.1"/>
    </source>
</evidence>
<protein>
    <recommendedName>
        <fullName evidence="2">NADH:ubiquinone oxidoreductase intermediate-associated protein 30 domain-containing protein</fullName>
    </recommendedName>
</protein>
<accession>A0ABQ1P502</accession>
<gene>
    <name evidence="3" type="ORF">GCM10007418_08700</name>
</gene>
<reference evidence="4" key="1">
    <citation type="journal article" date="2019" name="Int. J. Syst. Evol. Microbiol.">
        <title>The Global Catalogue of Microorganisms (GCM) 10K type strain sequencing project: providing services to taxonomists for standard genome sequencing and annotation.</title>
        <authorList>
            <consortium name="The Broad Institute Genomics Platform"/>
            <consortium name="The Broad Institute Genome Sequencing Center for Infectious Disease"/>
            <person name="Wu L."/>
            <person name="Ma J."/>
        </authorList>
    </citation>
    <scope>NUCLEOTIDE SEQUENCE [LARGE SCALE GENOMIC DNA]</scope>
    <source>
        <strain evidence="4">CGMCC 1.12482</strain>
    </source>
</reference>
<comment type="caution">
    <text evidence="3">The sequence shown here is derived from an EMBL/GenBank/DDBJ whole genome shotgun (WGS) entry which is preliminary data.</text>
</comment>
<keyword evidence="4" id="KW-1185">Reference proteome</keyword>
<dbReference type="InterPro" id="IPR008979">
    <property type="entry name" value="Galactose-bd-like_sf"/>
</dbReference>
<dbReference type="SUPFAM" id="SSF49785">
    <property type="entry name" value="Galactose-binding domain-like"/>
    <property type="match status" value="1"/>
</dbReference>